<feature type="region of interest" description="Disordered" evidence="4">
    <location>
        <begin position="86"/>
        <end position="119"/>
    </location>
</feature>
<feature type="coiled-coil region" evidence="3">
    <location>
        <begin position="1033"/>
        <end position="1091"/>
    </location>
</feature>
<dbReference type="CTD" id="40704"/>
<organism evidence="6 7">
    <name type="scientific">Drosophila mauritiana</name>
    <name type="common">Fruit fly</name>
    <dbReference type="NCBI Taxonomy" id="7226"/>
    <lineage>
        <taxon>Eukaryota</taxon>
        <taxon>Metazoa</taxon>
        <taxon>Ecdysozoa</taxon>
        <taxon>Arthropoda</taxon>
        <taxon>Hexapoda</taxon>
        <taxon>Insecta</taxon>
        <taxon>Pterygota</taxon>
        <taxon>Neoptera</taxon>
        <taxon>Endopterygota</taxon>
        <taxon>Diptera</taxon>
        <taxon>Brachycera</taxon>
        <taxon>Muscomorpha</taxon>
        <taxon>Ephydroidea</taxon>
        <taxon>Drosophilidae</taxon>
        <taxon>Drosophila</taxon>
        <taxon>Sophophora</taxon>
    </lineage>
</organism>
<dbReference type="FunFam" id="1.10.8.270:FF:000001">
    <property type="entry name" value="TBC1 domain family member 1"/>
    <property type="match status" value="1"/>
</dbReference>
<gene>
    <name evidence="7" type="primary">LOC117142481</name>
</gene>
<dbReference type="InterPro" id="IPR000195">
    <property type="entry name" value="Rab-GAP-TBC_dom"/>
</dbReference>
<dbReference type="Pfam" id="PF11830">
    <property type="entry name" value="DUF3350"/>
    <property type="match status" value="1"/>
</dbReference>
<feature type="region of interest" description="Disordered" evidence="4">
    <location>
        <begin position="207"/>
        <end position="231"/>
    </location>
</feature>
<feature type="region of interest" description="Disordered" evidence="4">
    <location>
        <begin position="1169"/>
        <end position="1224"/>
    </location>
</feature>
<feature type="compositionally biased region" description="Basic and acidic residues" evidence="4">
    <location>
        <begin position="573"/>
        <end position="590"/>
    </location>
</feature>
<feature type="compositionally biased region" description="Basic and acidic residues" evidence="4">
    <location>
        <begin position="251"/>
        <end position="265"/>
    </location>
</feature>
<feature type="compositionally biased region" description="Polar residues" evidence="4">
    <location>
        <begin position="595"/>
        <end position="619"/>
    </location>
</feature>
<dbReference type="GeneID" id="117142481"/>
<dbReference type="InterPro" id="IPR035969">
    <property type="entry name" value="Rab-GAP_TBC_sf"/>
</dbReference>
<feature type="region of interest" description="Disordered" evidence="4">
    <location>
        <begin position="300"/>
        <end position="332"/>
    </location>
</feature>
<sequence>MFTVPFHRDTILTTSVSDASVLNKSRAMAELMHQMRDPAHTLGGSVGSIPQTLIGGGGGSHGNSNGALNGIHATPATNLKMSEAMRNAQHDTSPNPVSSKMKASKSYTHGLSSSSGTVNIPTSTSAQSNLSLLADISPNHTHFFEVMYVGKIRVSQKRVPNTFIDDALPKFKAYDAQRLRLLQNRKMSLSSEGGVGIEAKLSSSLKSHDLKEEDEEEQEQHKGQDDSQHSQAKPLVQLQLTGAEEGAAPRPLEDNKENKSPEKRPLLRGQSQIELGHKEHSDGSQPSAANSQLEAPNVIVNKQPTPPRDQGVGTGTASASAGPSQLHPNYAMDNIPKQRDRSASQGCIPPYVEQNRTMVFLVGRCDLRLISPDRKQVLLYKDFKDVASCVHGQKSLDHFGIICRELNNDGYIGYVFKCQSEHVCDDIVAAIAQAFDTCAEQKKKQDTQIFSCEHCPMLWYHKLCTDVEGLSEKKTQALILRRIETLSDDEQEIVWAKFCGSEKTNSPVAEQNQFLMMLLRAHCESRQQRHVHDTAENRSEFLNQYLGGSTIFMKAKRSLTNSFDNLLKRKPSKDDIAVPSHNLRDIREGSAEPLGTQSPPEGFRSRSNTVGASPSSKPTAEQLKSPMMDIFIKVGNSPKEAETHQGSWRQAILNSVVTPSKGLDSEVPTEFLSPMRKPVKRGKRNADELRELWRTAIRQTIMLNRMETENAMLQARQNENELKRIKLDYEEIVPCDKQLIERWEQIIERNSTQIGNKKDPKVLGHAIRTGVPRSKRGDVWTFLAEQHSMNTAPVDTKRFPNFNTPYHTLLKHLTEHQHAIFIDLGRTFPNHQFYKDPLGLGQLSLFNLLKAYSILDPELGYCQGLGFICGVLLLHCDEANAFQLLKHLMFRRNMRTKYLPDMKKFQLQLYQLSRLVKDHLPDLYVWLDQNDVSPTLYAAPWILTVFSSQFPLGFVARVFDLLFLESSDVIFKFAIALLSVHKQQLLAKDNFEEIMDYLKTVVPKMEHTCMEQIMKLVFSMDIGKQLAEYNVEYNVLQEEITTTNHHLEMLNREKTQNQHLEQQLQFAQSSIAQLETTRSSQQAQITTLQSQVQSLELTIQTLGRYVGQLVEHNPDLELPNEVRRMLQQLDDLDRQRRKPIFTERKIGKSVSVNSHLGFPLKVLEELTERDELGSPQKQKKEKTPFFEQLRQQQQQHRLNGGGQSSNVGESVSPTPPSRPNRLLDNASARTVMQVKLDELKLPEHVDKFVANIKSPLEVDSGVGTPLSPPSTASNSSGGSIFSRMGYRTTPPALSPLAQRQSYGVANTTAPSPQHMEEVAPATTMAVMPRDDVEEPQPMHPLSMVGGDVNVRFKGTTQLKSIRPVHHMRAIPLGGVQHPSSTEPAVRVAPVPVELAPPAATATTGRS</sequence>
<dbReference type="PROSITE" id="PS50086">
    <property type="entry name" value="TBC_RABGAP"/>
    <property type="match status" value="1"/>
</dbReference>
<reference evidence="7" key="1">
    <citation type="submission" date="2025-08" db="UniProtKB">
        <authorList>
            <consortium name="RefSeq"/>
        </authorList>
    </citation>
    <scope>IDENTIFICATION</scope>
    <source>
        <strain evidence="7">Mau12</strain>
        <tissue evidence="7">Whole Body</tissue>
    </source>
</reference>
<dbReference type="FunFam" id="1.10.472.80:FF:000043">
    <property type="entry name" value="Pollux, isoform A"/>
    <property type="match status" value="1"/>
</dbReference>
<accession>A0A6P8K116</accession>
<dbReference type="Gene3D" id="1.10.10.2750">
    <property type="match status" value="1"/>
</dbReference>
<dbReference type="SMART" id="SM00164">
    <property type="entry name" value="TBC"/>
    <property type="match status" value="1"/>
</dbReference>
<protein>
    <submittedName>
        <fullName evidence="7">TBC1 domain family member 4 isoform X3</fullName>
    </submittedName>
</protein>
<feature type="region of interest" description="Disordered" evidence="4">
    <location>
        <begin position="573"/>
        <end position="623"/>
    </location>
</feature>
<feature type="compositionally biased region" description="Basic and acidic residues" evidence="4">
    <location>
        <begin position="219"/>
        <end position="228"/>
    </location>
</feature>
<dbReference type="Gene3D" id="1.10.472.80">
    <property type="entry name" value="Ypt/Rab-GAP domain of gyp1p, domain 3"/>
    <property type="match status" value="1"/>
</dbReference>
<dbReference type="InterPro" id="IPR050302">
    <property type="entry name" value="Rab_GAP_TBC_domain"/>
</dbReference>
<feature type="domain" description="Rab-GAP TBC" evidence="5">
    <location>
        <begin position="770"/>
        <end position="966"/>
    </location>
</feature>
<dbReference type="Proteomes" id="UP000515162">
    <property type="component" value="Chromosome 3R"/>
</dbReference>
<evidence type="ECO:0000256" key="2">
    <source>
        <dbReference type="ARBA" id="ARBA00022553"/>
    </source>
</evidence>
<keyword evidence="3" id="KW-0175">Coiled coil</keyword>
<keyword evidence="2" id="KW-0597">Phosphoprotein</keyword>
<dbReference type="InterPro" id="IPR006020">
    <property type="entry name" value="PTB/PI_dom"/>
</dbReference>
<dbReference type="CDD" id="cd01269">
    <property type="entry name" value="PTB_TBC1D1_like"/>
    <property type="match status" value="1"/>
</dbReference>
<dbReference type="SUPFAM" id="SSF50729">
    <property type="entry name" value="PH domain-like"/>
    <property type="match status" value="1"/>
</dbReference>
<proteinExistence type="predicted"/>
<dbReference type="InterPro" id="IPR011993">
    <property type="entry name" value="PH-like_dom_sf"/>
</dbReference>
<feature type="compositionally biased region" description="Polar residues" evidence="4">
    <location>
        <begin position="105"/>
        <end position="119"/>
    </location>
</feature>
<dbReference type="SMART" id="SM00462">
    <property type="entry name" value="PTB"/>
    <property type="match status" value="1"/>
</dbReference>
<dbReference type="RefSeq" id="XP_033162395.1">
    <property type="nucleotide sequence ID" value="XM_033306504.1"/>
</dbReference>
<keyword evidence="1" id="KW-0343">GTPase activation</keyword>
<feature type="region of interest" description="Disordered" evidence="4">
    <location>
        <begin position="246"/>
        <end position="267"/>
    </location>
</feature>
<evidence type="ECO:0000259" key="5">
    <source>
        <dbReference type="PROSITE" id="PS50086"/>
    </source>
</evidence>
<dbReference type="FunFam" id="1.10.10.2750:FF:000002">
    <property type="entry name" value="TBC1 domain family member 4"/>
    <property type="match status" value="1"/>
</dbReference>
<keyword evidence="6" id="KW-1185">Reference proteome</keyword>
<dbReference type="Gene3D" id="2.30.29.30">
    <property type="entry name" value="Pleckstrin-homology domain (PH domain)/Phosphotyrosine-binding domain (PTB)"/>
    <property type="match status" value="1"/>
</dbReference>
<dbReference type="SUPFAM" id="SSF47923">
    <property type="entry name" value="Ypt/Rab-GAP domain of gyp1p"/>
    <property type="match status" value="2"/>
</dbReference>
<evidence type="ECO:0000256" key="3">
    <source>
        <dbReference type="SAM" id="Coils"/>
    </source>
</evidence>
<dbReference type="PANTHER" id="PTHR47219">
    <property type="entry name" value="RAB GTPASE-ACTIVATING PROTEIN 1-LIKE"/>
    <property type="match status" value="1"/>
</dbReference>
<dbReference type="FunFam" id="2.30.29.30:FF:000394">
    <property type="entry name" value="Uncharacterized protein, isoform B"/>
    <property type="match status" value="1"/>
</dbReference>
<dbReference type="GO" id="GO:0005096">
    <property type="term" value="F:GTPase activator activity"/>
    <property type="evidence" value="ECO:0007669"/>
    <property type="project" value="UniProtKB-KW"/>
</dbReference>
<evidence type="ECO:0000256" key="1">
    <source>
        <dbReference type="ARBA" id="ARBA00022468"/>
    </source>
</evidence>
<evidence type="ECO:0000313" key="6">
    <source>
        <dbReference type="Proteomes" id="UP000515162"/>
    </source>
</evidence>
<evidence type="ECO:0000256" key="4">
    <source>
        <dbReference type="SAM" id="MobiDB-lite"/>
    </source>
</evidence>
<feature type="compositionally biased region" description="Low complexity" evidence="4">
    <location>
        <begin position="1188"/>
        <end position="1198"/>
    </location>
</feature>
<dbReference type="Pfam" id="PF00566">
    <property type="entry name" value="RabGAP-TBC"/>
    <property type="match status" value="1"/>
</dbReference>
<dbReference type="PANTHER" id="PTHR47219:SF16">
    <property type="entry name" value="GTPASE ACTIVATING PROTEIN"/>
    <property type="match status" value="1"/>
</dbReference>
<dbReference type="Gene3D" id="1.10.8.270">
    <property type="entry name" value="putative rabgap domain of human tbc1 domain family member 14 like domains"/>
    <property type="match status" value="1"/>
</dbReference>
<name>A0A6P8K116_DROMA</name>
<dbReference type="InterPro" id="IPR021785">
    <property type="entry name" value="DUF3350"/>
</dbReference>
<evidence type="ECO:0000313" key="7">
    <source>
        <dbReference type="RefSeq" id="XP_033162395.1"/>
    </source>
</evidence>